<protein>
    <submittedName>
        <fullName evidence="3">DDE_Tnp_1-associated family protein</fullName>
    </submittedName>
</protein>
<name>A0AB36FLN3_ALTMA</name>
<dbReference type="Pfam" id="PF13808">
    <property type="entry name" value="DDE_Tnp_1_assoc"/>
    <property type="match status" value="1"/>
</dbReference>
<accession>A0AB36FLN3</accession>
<dbReference type="PANTHER" id="PTHR30298">
    <property type="entry name" value="H REPEAT-ASSOCIATED PREDICTED TRANSPOSASE"/>
    <property type="match status" value="1"/>
</dbReference>
<dbReference type="GO" id="GO:0004803">
    <property type="term" value="F:transposase activity"/>
    <property type="evidence" value="ECO:0007669"/>
    <property type="project" value="InterPro"/>
</dbReference>
<sequence>MTIDVFAQYFADVKDPRQTAKLSYPLYDVLFLSICAIITGCEGWEDIEDFGKARLSWLQGLGLFKEGLPVHDTIARIISRIEPSALQSSFIRWMQEVVKLSEGEVVAVDGKRLRSSYARHDRQSAIHMVSAFATANGVVMGQIKTDAKSNEITAIPDLLNLLDIKGCLITIDAMGCQHKITKTIVDKGADYLIAVKGNQKRLYESIKAAFASVDTATGLHIEKGHGRVEAREYHVQDAGDFAEAYPD</sequence>
<feature type="domain" description="H repeat-associated protein N-terminal" evidence="2">
    <location>
        <begin position="8"/>
        <end position="94"/>
    </location>
</feature>
<evidence type="ECO:0000259" key="1">
    <source>
        <dbReference type="Pfam" id="PF01609"/>
    </source>
</evidence>
<dbReference type="GO" id="GO:0003677">
    <property type="term" value="F:DNA binding"/>
    <property type="evidence" value="ECO:0007669"/>
    <property type="project" value="InterPro"/>
</dbReference>
<dbReference type="Proteomes" id="UP000095392">
    <property type="component" value="Unassembled WGS sequence"/>
</dbReference>
<dbReference type="GO" id="GO:0006313">
    <property type="term" value="P:DNA transposition"/>
    <property type="evidence" value="ECO:0007669"/>
    <property type="project" value="InterPro"/>
</dbReference>
<dbReference type="Pfam" id="PF01609">
    <property type="entry name" value="DDE_Tnp_1"/>
    <property type="match status" value="1"/>
</dbReference>
<proteinExistence type="predicted"/>
<dbReference type="InterPro" id="IPR032806">
    <property type="entry name" value="YbfD_N"/>
</dbReference>
<feature type="domain" description="Transposase IS4-like" evidence="1">
    <location>
        <begin position="103"/>
        <end position="214"/>
    </location>
</feature>
<dbReference type="PANTHER" id="PTHR30298:SF0">
    <property type="entry name" value="PROTEIN YBFL-RELATED"/>
    <property type="match status" value="1"/>
</dbReference>
<reference evidence="3 4" key="1">
    <citation type="submission" date="2016-09" db="EMBL/GenBank/DDBJ databases">
        <title>Draft Genome Sequence of four Alteromonas macleodii strains isolated from copper coupons and grown long-term at elevated copper levels.</title>
        <authorList>
            <person name="Cusick K."/>
            <person name="Dale J."/>
            <person name="Little B."/>
            <person name="Biffinger J."/>
        </authorList>
    </citation>
    <scope>NUCLEOTIDE SEQUENCE [LARGE SCALE GENOMIC DNA]</scope>
    <source>
        <strain evidence="3 4">KCP01</strain>
    </source>
</reference>
<gene>
    <name evidence="3" type="ORF">BFV95_4303</name>
</gene>
<evidence type="ECO:0000313" key="4">
    <source>
        <dbReference type="Proteomes" id="UP000095392"/>
    </source>
</evidence>
<comment type="caution">
    <text evidence="3">The sequence shown here is derived from an EMBL/GenBank/DDBJ whole genome shotgun (WGS) entry which is preliminary data.</text>
</comment>
<dbReference type="EMBL" id="MIPY01000040">
    <property type="protein sequence ID" value="OES25727.1"/>
    <property type="molecule type" value="Genomic_DNA"/>
</dbReference>
<keyword evidence="4" id="KW-1185">Reference proteome</keyword>
<dbReference type="InterPro" id="IPR051698">
    <property type="entry name" value="Transposase_11-like"/>
</dbReference>
<dbReference type="AlphaFoldDB" id="A0AB36FLN3"/>
<organism evidence="3 4">
    <name type="scientific">Alteromonas macleodii</name>
    <name type="common">Pseudoalteromonas macleodii</name>
    <dbReference type="NCBI Taxonomy" id="28108"/>
    <lineage>
        <taxon>Bacteria</taxon>
        <taxon>Pseudomonadati</taxon>
        <taxon>Pseudomonadota</taxon>
        <taxon>Gammaproteobacteria</taxon>
        <taxon>Alteromonadales</taxon>
        <taxon>Alteromonadaceae</taxon>
        <taxon>Alteromonas/Salinimonas group</taxon>
        <taxon>Alteromonas</taxon>
    </lineage>
</organism>
<dbReference type="InterPro" id="IPR047647">
    <property type="entry name" value="ISAs1_transpos"/>
</dbReference>
<evidence type="ECO:0000259" key="2">
    <source>
        <dbReference type="Pfam" id="PF13808"/>
    </source>
</evidence>
<dbReference type="NCBIfam" id="NF033564">
    <property type="entry name" value="transpos_ISAs1"/>
    <property type="match status" value="1"/>
</dbReference>
<dbReference type="InterPro" id="IPR002559">
    <property type="entry name" value="Transposase_11"/>
</dbReference>
<evidence type="ECO:0000313" key="3">
    <source>
        <dbReference type="EMBL" id="OES25727.1"/>
    </source>
</evidence>